<keyword evidence="13" id="KW-1185">Reference proteome</keyword>
<dbReference type="InParanoid" id="K0KC28"/>
<keyword evidence="9" id="KW-0175">Coiled coil</keyword>
<protein>
    <recommendedName>
        <fullName evidence="3">Inheritance of peroxisomes protein 2</fullName>
    </recommendedName>
</protein>
<dbReference type="PRINTS" id="PR02104">
    <property type="entry name" value="INPROXISOME2"/>
</dbReference>
<keyword evidence="6" id="KW-0472">Membrane</keyword>
<evidence type="ECO:0000256" key="1">
    <source>
        <dbReference type="ARBA" id="ARBA00004549"/>
    </source>
</evidence>
<gene>
    <name evidence="12" type="ORF">BN7_2174</name>
</gene>
<feature type="region of interest" description="Disordered" evidence="10">
    <location>
        <begin position="564"/>
        <end position="589"/>
    </location>
</feature>
<feature type="region of interest" description="Disordered" evidence="10">
    <location>
        <begin position="663"/>
        <end position="684"/>
    </location>
</feature>
<name>K0KC28_WICCF</name>
<keyword evidence="5" id="KW-1133">Transmembrane helix</keyword>
<dbReference type="Proteomes" id="UP000009328">
    <property type="component" value="Unassembled WGS sequence"/>
</dbReference>
<dbReference type="STRING" id="1206466.K0KC28"/>
<feature type="region of interest" description="Disordered" evidence="10">
    <location>
        <begin position="698"/>
        <end position="749"/>
    </location>
</feature>
<sequence>MDGYIRDGIAPLKRYLSTGSTSTHTINTSKQYNSISTFWDSNDADANSKIRRNSDTYGDAMDWGIENLDEIDGSNTEISHNDHDISSPTLINEFPNYSNHGDDQMSRDNDFDGMTPHIDDKFYDWGISPKKNANNNLGKSTLRNIFDELMKLNHEQHLKNLEFLDEFRYTVITSQLLDQTILVSKFQQMKKQSSSKLLKHNKTFYKNGLLISLNQNFHIQSFLCPFNIVNILGVLSHLQKHKGNYQNSQIRLVIIISLIILNAHTISHTQSLDLIQHKTLNQLKRFIKIQQKFDLQEQKLITKYKELKLYNNILPIQQQHSSEDPSQLFDLVSSTIIVASTSVINSIHKILPYVNGYELENYCELYNIELTQLGFETENLKPFNISESESSIDQLVNKFRRFQYLRRFLIVLFLAMNHQFSTHSPFLMKVFGIFQIKSRLTCSILKSSVLVSQSLESLQELISGLVESLSQFRTISDNKVEFIEPSSPSVDQLMNKIKEFELQLIVLRRDHSPQQLEEAGQTLSSLQQLYQREIRQFQAPKQRSVSTPSSLSIEKRKRFSLPNASNYSNLQIQQSPQRSQRPKTTPHKHYKRLSTGFALPLLTVTEEDEGSKRAVSYDDNYLNIMPTYNTFNSDEDSNQIQPQISQINQHYIQDNNLLSNDDSVIFTSNGNNEEDDKDDEEVDSEEFKRKLELNFAKMINGNSNQGSDDTNDDDKNDDDNDEVNLNNEKIDTQQGVNLMDELKMSFNKK</sequence>
<evidence type="ECO:0000256" key="4">
    <source>
        <dbReference type="ARBA" id="ARBA00022692"/>
    </source>
</evidence>
<dbReference type="EMBL" id="CAIF01000049">
    <property type="protein sequence ID" value="CCH42630.1"/>
    <property type="molecule type" value="Genomic_DNA"/>
</dbReference>
<evidence type="ECO:0000256" key="8">
    <source>
        <dbReference type="ARBA" id="ARBA00023180"/>
    </source>
</evidence>
<keyword evidence="7" id="KW-0675">Receptor</keyword>
<accession>K0KC28</accession>
<dbReference type="GO" id="GO:0005778">
    <property type="term" value="C:peroxisomal membrane"/>
    <property type="evidence" value="ECO:0007669"/>
    <property type="project" value="UniProtKB-SubCell"/>
</dbReference>
<feature type="domain" description="Myosin-binding" evidence="11">
    <location>
        <begin position="233"/>
        <end position="538"/>
    </location>
</feature>
<evidence type="ECO:0000256" key="3">
    <source>
        <dbReference type="ARBA" id="ARBA00021399"/>
    </source>
</evidence>
<evidence type="ECO:0000256" key="5">
    <source>
        <dbReference type="ARBA" id="ARBA00022989"/>
    </source>
</evidence>
<dbReference type="InterPro" id="IPR026235">
    <property type="entry name" value="INP2"/>
</dbReference>
<dbReference type="HOGENOM" id="CLU_371402_0_0_1"/>
<comment type="caution">
    <text evidence="12">The sequence shown here is derived from an EMBL/GenBank/DDBJ whole genome shotgun (WGS) entry which is preliminary data.</text>
</comment>
<feature type="compositionally biased region" description="Polar residues" evidence="10">
    <location>
        <begin position="539"/>
        <end position="552"/>
    </location>
</feature>
<comment type="similarity">
    <text evidence="2">Belongs to the INP2 family.</text>
</comment>
<dbReference type="AlphaFoldDB" id="K0KC28"/>
<evidence type="ECO:0000313" key="12">
    <source>
        <dbReference type="EMBL" id="CCH42630.1"/>
    </source>
</evidence>
<dbReference type="GO" id="GO:0017022">
    <property type="term" value="F:myosin binding"/>
    <property type="evidence" value="ECO:0007669"/>
    <property type="project" value="InterPro"/>
</dbReference>
<feature type="compositionally biased region" description="Basic residues" evidence="10">
    <location>
        <begin position="580"/>
        <end position="589"/>
    </location>
</feature>
<evidence type="ECO:0000256" key="2">
    <source>
        <dbReference type="ARBA" id="ARBA00007231"/>
    </source>
</evidence>
<reference evidence="12 13" key="1">
    <citation type="journal article" date="2012" name="Eukaryot. Cell">
        <title>Draft genome sequence of Wickerhamomyces ciferrii NRRL Y-1031 F-60-10.</title>
        <authorList>
            <person name="Schneider J."/>
            <person name="Andrea H."/>
            <person name="Blom J."/>
            <person name="Jaenicke S."/>
            <person name="Ruckert C."/>
            <person name="Schorsch C."/>
            <person name="Szczepanowski R."/>
            <person name="Farwick M."/>
            <person name="Goesmann A."/>
            <person name="Puhler A."/>
            <person name="Schaffer S."/>
            <person name="Tauch A."/>
            <person name="Kohler T."/>
            <person name="Brinkrolf K."/>
        </authorList>
    </citation>
    <scope>NUCLEOTIDE SEQUENCE [LARGE SCALE GENOMIC DNA]</scope>
    <source>
        <strain evidence="13">ATCC 14091 / BCRC 22168 / CBS 111 / JCM 3599 / NBRC 0793 / NRRL Y-1031 F-60-10</strain>
    </source>
</reference>
<dbReference type="Pfam" id="PF12632">
    <property type="entry name" value="Vezatin"/>
    <property type="match status" value="1"/>
</dbReference>
<feature type="coiled-coil region" evidence="9">
    <location>
        <begin position="490"/>
        <end position="536"/>
    </location>
</feature>
<evidence type="ECO:0000256" key="7">
    <source>
        <dbReference type="ARBA" id="ARBA00023170"/>
    </source>
</evidence>
<evidence type="ECO:0000256" key="9">
    <source>
        <dbReference type="SAM" id="Coils"/>
    </source>
</evidence>
<feature type="region of interest" description="Disordered" evidence="10">
    <location>
        <begin position="539"/>
        <end position="558"/>
    </location>
</feature>
<evidence type="ECO:0000313" key="13">
    <source>
        <dbReference type="Proteomes" id="UP000009328"/>
    </source>
</evidence>
<evidence type="ECO:0000256" key="6">
    <source>
        <dbReference type="ARBA" id="ARBA00023136"/>
    </source>
</evidence>
<organism evidence="12 13">
    <name type="scientific">Wickerhamomyces ciferrii (strain ATCC 14091 / BCRC 22168 / CBS 111 / JCM 3599 / NBRC 0793 / NRRL Y-1031 F-60-10)</name>
    <name type="common">Yeast</name>
    <name type="synonym">Pichia ciferrii</name>
    <dbReference type="NCBI Taxonomy" id="1206466"/>
    <lineage>
        <taxon>Eukaryota</taxon>
        <taxon>Fungi</taxon>
        <taxon>Dikarya</taxon>
        <taxon>Ascomycota</taxon>
        <taxon>Saccharomycotina</taxon>
        <taxon>Saccharomycetes</taxon>
        <taxon>Phaffomycetales</taxon>
        <taxon>Wickerhamomycetaceae</taxon>
        <taxon>Wickerhamomyces</taxon>
    </lineage>
</organism>
<comment type="subcellular location">
    <subcellularLocation>
        <location evidence="1">Peroxisome membrane</location>
        <topology evidence="1">Single-pass membrane protein</topology>
    </subcellularLocation>
</comment>
<keyword evidence="4" id="KW-0812">Transmembrane</keyword>
<evidence type="ECO:0000259" key="11">
    <source>
        <dbReference type="Pfam" id="PF12632"/>
    </source>
</evidence>
<evidence type="ECO:0000256" key="10">
    <source>
        <dbReference type="SAM" id="MobiDB-lite"/>
    </source>
</evidence>
<dbReference type="GO" id="GO:0045033">
    <property type="term" value="P:peroxisome inheritance"/>
    <property type="evidence" value="ECO:0007669"/>
    <property type="project" value="InterPro"/>
</dbReference>
<dbReference type="InterPro" id="IPR026859">
    <property type="entry name" value="Myosin-bd"/>
</dbReference>
<feature type="compositionally biased region" description="Acidic residues" evidence="10">
    <location>
        <begin position="672"/>
        <end position="684"/>
    </location>
</feature>
<keyword evidence="8" id="KW-0325">Glycoprotein</keyword>
<feature type="compositionally biased region" description="Acidic residues" evidence="10">
    <location>
        <begin position="709"/>
        <end position="722"/>
    </location>
</feature>
<proteinExistence type="inferred from homology"/>